<feature type="domain" description="YdbS-like PH" evidence="1">
    <location>
        <begin position="18"/>
        <end position="95"/>
    </location>
</feature>
<evidence type="ECO:0000313" key="3">
    <source>
        <dbReference type="Proteomes" id="UP000051841"/>
    </source>
</evidence>
<dbReference type="PANTHER" id="PTHR37938">
    <property type="entry name" value="BLL0215 PROTEIN"/>
    <property type="match status" value="1"/>
</dbReference>
<dbReference type="PANTHER" id="PTHR37938:SF1">
    <property type="entry name" value="BLL0215 PROTEIN"/>
    <property type="match status" value="1"/>
</dbReference>
<dbReference type="PATRIC" id="fig|1410657.5.peg.479"/>
<sequence length="126" mass="15008">MGKVLWHDRKRTFCGLPWSFTTYTLESDRFVVEKGFLSRKEYDVRLYRILNINLSRSLSQRLFGLGTIHIDSNDKDLGSFDLLNIKKSKKVKELISEQVEAERRRNRVTAREFMMDMDDHDDDFNL</sequence>
<keyword evidence="3" id="KW-1185">Reference proteome</keyword>
<dbReference type="EMBL" id="JQBL01000014">
    <property type="protein sequence ID" value="KRN50101.1"/>
    <property type="molecule type" value="Genomic_DNA"/>
</dbReference>
<reference evidence="2 3" key="1">
    <citation type="journal article" date="2015" name="Genome Announc.">
        <title>Expanding the biotechnology potential of lactobacilli through comparative genomics of 213 strains and associated genera.</title>
        <authorList>
            <person name="Sun Z."/>
            <person name="Harris H.M."/>
            <person name="McCann A."/>
            <person name="Guo C."/>
            <person name="Argimon S."/>
            <person name="Zhang W."/>
            <person name="Yang X."/>
            <person name="Jeffery I.B."/>
            <person name="Cooney J.C."/>
            <person name="Kagawa T.F."/>
            <person name="Liu W."/>
            <person name="Song Y."/>
            <person name="Salvetti E."/>
            <person name="Wrobel A."/>
            <person name="Rasinkangas P."/>
            <person name="Parkhill J."/>
            <person name="Rea M.C."/>
            <person name="O'Sullivan O."/>
            <person name="Ritari J."/>
            <person name="Douillard F.P."/>
            <person name="Paul Ross R."/>
            <person name="Yang R."/>
            <person name="Briner A.E."/>
            <person name="Felis G.E."/>
            <person name="de Vos W.M."/>
            <person name="Barrangou R."/>
            <person name="Klaenhammer T.R."/>
            <person name="Caufield P.W."/>
            <person name="Cui Y."/>
            <person name="Zhang H."/>
            <person name="O'Toole P.W."/>
        </authorList>
    </citation>
    <scope>NUCLEOTIDE SEQUENCE [LARGE SCALE GENOMIC DNA]</scope>
    <source>
        <strain evidence="2 3">DSM 20405</strain>
    </source>
</reference>
<dbReference type="Pfam" id="PF03703">
    <property type="entry name" value="bPH_2"/>
    <property type="match status" value="1"/>
</dbReference>
<gene>
    <name evidence="2" type="ORF">IV49_GL000451</name>
</gene>
<protein>
    <recommendedName>
        <fullName evidence="1">YdbS-like PH domain-containing protein</fullName>
    </recommendedName>
</protein>
<dbReference type="Proteomes" id="UP000051841">
    <property type="component" value="Unassembled WGS sequence"/>
</dbReference>
<dbReference type="AlphaFoldDB" id="A0A0R2HIF6"/>
<comment type="caution">
    <text evidence="2">The sequence shown here is derived from an EMBL/GenBank/DDBJ whole genome shotgun (WGS) entry which is preliminary data.</text>
</comment>
<evidence type="ECO:0000259" key="1">
    <source>
        <dbReference type="Pfam" id="PF03703"/>
    </source>
</evidence>
<accession>A0A0R2HIF6</accession>
<dbReference type="InterPro" id="IPR005182">
    <property type="entry name" value="YdbS-like_PH"/>
</dbReference>
<dbReference type="RefSeq" id="WP_029069910.1">
    <property type="nucleotide sequence ID" value="NZ_JNKN01000018.1"/>
</dbReference>
<evidence type="ECO:0000313" key="2">
    <source>
        <dbReference type="EMBL" id="KRN50101.1"/>
    </source>
</evidence>
<organism evidence="2 3">
    <name type="scientific">Kandleria vitulina DSM 20405</name>
    <dbReference type="NCBI Taxonomy" id="1410657"/>
    <lineage>
        <taxon>Bacteria</taxon>
        <taxon>Bacillati</taxon>
        <taxon>Bacillota</taxon>
        <taxon>Erysipelotrichia</taxon>
        <taxon>Erysipelotrichales</taxon>
        <taxon>Coprobacillaceae</taxon>
        <taxon>Kandleria</taxon>
    </lineage>
</organism>
<proteinExistence type="predicted"/>
<name>A0A0R2HIF6_9FIRM</name>